<keyword evidence="3" id="KW-1185">Reference proteome</keyword>
<organism evidence="2 3">
    <name type="scientific">Alternaria panax</name>
    <dbReference type="NCBI Taxonomy" id="48097"/>
    <lineage>
        <taxon>Eukaryota</taxon>
        <taxon>Fungi</taxon>
        <taxon>Dikarya</taxon>
        <taxon>Ascomycota</taxon>
        <taxon>Pezizomycotina</taxon>
        <taxon>Dothideomycetes</taxon>
        <taxon>Pleosporomycetidae</taxon>
        <taxon>Pleosporales</taxon>
        <taxon>Pleosporineae</taxon>
        <taxon>Pleosporaceae</taxon>
        <taxon>Alternaria</taxon>
        <taxon>Alternaria sect. Panax</taxon>
    </lineage>
</organism>
<feature type="region of interest" description="Disordered" evidence="1">
    <location>
        <begin position="1"/>
        <end position="37"/>
    </location>
</feature>
<protein>
    <submittedName>
        <fullName evidence="2">Uncharacterized protein</fullName>
    </submittedName>
</protein>
<name>A0AAD4IHY7_9PLEO</name>
<evidence type="ECO:0000313" key="3">
    <source>
        <dbReference type="Proteomes" id="UP001199106"/>
    </source>
</evidence>
<evidence type="ECO:0000313" key="2">
    <source>
        <dbReference type="EMBL" id="KAG9194803.1"/>
    </source>
</evidence>
<gene>
    <name evidence="2" type="ORF">G6011_04838</name>
</gene>
<reference evidence="2" key="1">
    <citation type="submission" date="2021-07" db="EMBL/GenBank/DDBJ databases">
        <title>Genome Resource of American Ginseng Black Spot Pathogen Alternaria panax.</title>
        <authorList>
            <person name="Qiu C."/>
            <person name="Wang W."/>
            <person name="Liu Z."/>
        </authorList>
    </citation>
    <scope>NUCLEOTIDE SEQUENCE</scope>
    <source>
        <strain evidence="2">BNCC115425</strain>
    </source>
</reference>
<dbReference type="EMBL" id="JAANER010000002">
    <property type="protein sequence ID" value="KAG9194803.1"/>
    <property type="molecule type" value="Genomic_DNA"/>
</dbReference>
<accession>A0AAD4IHY7</accession>
<comment type="caution">
    <text evidence="2">The sequence shown here is derived from an EMBL/GenBank/DDBJ whole genome shotgun (WGS) entry which is preliminary data.</text>
</comment>
<dbReference type="AlphaFoldDB" id="A0AAD4IHY7"/>
<proteinExistence type="predicted"/>
<sequence length="331" mass="36518">MSPLRRTARKAPILDIIDSSSQASEDNVPPEESPRTNRVVLHYAAENPDKLEAKTNSHYEMFSRCSLLSSPAPIKMLARRKRTTVDKGTSDRSKKRTSAKVLVKNKISKMKAVSREGRDESPLFEPEDGWGMYMQNDVNADTVMLSPRMTLASNDRLTNRQKGQSVAVFIRGNRSKRPIIVESESSSSDSESNTDSNIVVSMQSNPRSEMPLGRINLSSLSGDDSLIEDYIDNLDELAAEDAAIGARKRFIDELANEESAIALVIEGLPAEEKHHLASVARACAKGIQADMATPSIATDTSAIQAAMEKRNREAEVLRQSVPGMMVKREEE</sequence>
<dbReference type="Proteomes" id="UP001199106">
    <property type="component" value="Unassembled WGS sequence"/>
</dbReference>
<evidence type="ECO:0000256" key="1">
    <source>
        <dbReference type="SAM" id="MobiDB-lite"/>
    </source>
</evidence>